<name>A0A3M7QR74_BRAPC</name>
<evidence type="ECO:0000313" key="1">
    <source>
        <dbReference type="EMBL" id="RNA13886.1"/>
    </source>
</evidence>
<dbReference type="EMBL" id="REGN01005305">
    <property type="protein sequence ID" value="RNA13886.1"/>
    <property type="molecule type" value="Genomic_DNA"/>
</dbReference>
<protein>
    <submittedName>
        <fullName evidence="1">Uncharacterized protein</fullName>
    </submittedName>
</protein>
<keyword evidence="2" id="KW-1185">Reference proteome</keyword>
<comment type="caution">
    <text evidence="1">The sequence shown here is derived from an EMBL/GenBank/DDBJ whole genome shotgun (WGS) entry which is preliminary data.</text>
</comment>
<dbReference type="AlphaFoldDB" id="A0A3M7QR74"/>
<evidence type="ECO:0000313" key="2">
    <source>
        <dbReference type="Proteomes" id="UP000276133"/>
    </source>
</evidence>
<sequence length="105" mass="12355">MHVIIRYEGKSSKIHNPNARNLKNVILVEMFIKKKKFNYRISLFSDACFNTMNRIFGAWSNIDLTIPMDATSKNNCYPFEFTKSCEFAKQQIIRMNSNLKLQIKN</sequence>
<dbReference type="Proteomes" id="UP000276133">
    <property type="component" value="Unassembled WGS sequence"/>
</dbReference>
<organism evidence="1 2">
    <name type="scientific">Brachionus plicatilis</name>
    <name type="common">Marine rotifer</name>
    <name type="synonym">Brachionus muelleri</name>
    <dbReference type="NCBI Taxonomy" id="10195"/>
    <lineage>
        <taxon>Eukaryota</taxon>
        <taxon>Metazoa</taxon>
        <taxon>Spiralia</taxon>
        <taxon>Gnathifera</taxon>
        <taxon>Rotifera</taxon>
        <taxon>Eurotatoria</taxon>
        <taxon>Monogononta</taxon>
        <taxon>Pseudotrocha</taxon>
        <taxon>Ploima</taxon>
        <taxon>Brachionidae</taxon>
        <taxon>Brachionus</taxon>
    </lineage>
</organism>
<accession>A0A3M7QR74</accession>
<proteinExistence type="predicted"/>
<gene>
    <name evidence="1" type="ORF">BpHYR1_017223</name>
</gene>
<reference evidence="1 2" key="1">
    <citation type="journal article" date="2018" name="Sci. Rep.">
        <title>Genomic signatures of local adaptation to the degree of environmental predictability in rotifers.</title>
        <authorList>
            <person name="Franch-Gras L."/>
            <person name="Hahn C."/>
            <person name="Garcia-Roger E.M."/>
            <person name="Carmona M.J."/>
            <person name="Serra M."/>
            <person name="Gomez A."/>
        </authorList>
    </citation>
    <scope>NUCLEOTIDE SEQUENCE [LARGE SCALE GENOMIC DNA]</scope>
    <source>
        <strain evidence="1">HYR1</strain>
    </source>
</reference>